<dbReference type="PANTHER" id="PTHR38731:SF1">
    <property type="entry name" value="FECR PROTEIN DOMAIN-CONTAINING PROTEIN"/>
    <property type="match status" value="1"/>
</dbReference>
<gene>
    <name evidence="3" type="ORF">METZ01_LOCUS28641</name>
</gene>
<feature type="compositionally biased region" description="Acidic residues" evidence="1">
    <location>
        <begin position="245"/>
        <end position="257"/>
    </location>
</feature>
<evidence type="ECO:0000259" key="2">
    <source>
        <dbReference type="Pfam" id="PF04773"/>
    </source>
</evidence>
<feature type="region of interest" description="Disordered" evidence="1">
    <location>
        <begin position="183"/>
        <end position="278"/>
    </location>
</feature>
<name>A0A381QCI6_9ZZZZ</name>
<dbReference type="PANTHER" id="PTHR38731">
    <property type="entry name" value="LIPL45-RELATED LIPOPROTEIN-RELATED"/>
    <property type="match status" value="1"/>
</dbReference>
<feature type="domain" description="FecR protein" evidence="2">
    <location>
        <begin position="61"/>
        <end position="136"/>
    </location>
</feature>
<sequence>MKSVPFKIIFAAAILSTNLLAQPIAVLAGSHGDVLIKRMGRDAFSEKAALGVSLNNGDAVKVGALSYASVMYINDKSVVKLRENTQLQLMDTQNTRTVDVDFGTMLSTVMKEGRRKTFRVQTPSSVVSVIGTEFASIVDPISGVDQFIGKSGNFDVMNLASGQTVSVGPGQKAVSNAVGNLVQAPATPGEYPPDPETTPYEQGPKPSEREAPKKSTQTKPKQQNQTKPQPQKEAAPQEDKKQETETEPETQPDEPDAPDSGVEGKKPPAPPKKPFGMGLGIGSATLDGVLYNQLSLRPEVNIGKLGFGLDLVIYLDNEGNIRPDEWDIKNDPSMLLDKILFIRYADKTDPAWVKYGSIDGMTLGYGGLMSGYSNMMEFPSVRRVGINTGFNLGPVSGEIFLANVKDFSRGGTLIGFRTAYTISDNFPLSIGMNYVTDANMFSGLKDRDEDTFPDVFDDFPDDSTLWNDTDGDGWPDPGQGSSVPDSLIDIDADGDNIVDGNENADEILLKATPFSLQENKASVSGWAVDIGYPLLQSSIIDLTVYAEYNSLSFPASVASDTVSFNRPERSGTGLSIPGVRSSLFGLLHLSLEYRLINGSYVPQFFDQSYDLNRVVTQSFAGATSIQTKDMFVFTDSSGTTSSQGLFGSASLDLFSLATFSASYANMRMDTTDYKSFYAFINLNAENIPKVSTAMAYYQRNNDDNPFDFENPTVNTVMGYRVGYELSKGVSLIWDFRQYYRDDGTGKLQPIKQTTVETAFNF</sequence>
<dbReference type="AlphaFoldDB" id="A0A381QCI6"/>
<dbReference type="Pfam" id="PF04773">
    <property type="entry name" value="FecR"/>
    <property type="match status" value="1"/>
</dbReference>
<dbReference type="Gene3D" id="2.60.120.1440">
    <property type="match status" value="1"/>
</dbReference>
<organism evidence="3">
    <name type="scientific">marine metagenome</name>
    <dbReference type="NCBI Taxonomy" id="408172"/>
    <lineage>
        <taxon>unclassified sequences</taxon>
        <taxon>metagenomes</taxon>
        <taxon>ecological metagenomes</taxon>
    </lineage>
</organism>
<evidence type="ECO:0000256" key="1">
    <source>
        <dbReference type="SAM" id="MobiDB-lite"/>
    </source>
</evidence>
<protein>
    <recommendedName>
        <fullName evidence="2">FecR protein domain-containing protein</fullName>
    </recommendedName>
</protein>
<proteinExistence type="predicted"/>
<feature type="compositionally biased region" description="Low complexity" evidence="1">
    <location>
        <begin position="214"/>
        <end position="232"/>
    </location>
</feature>
<accession>A0A381QCI6</accession>
<dbReference type="InterPro" id="IPR006860">
    <property type="entry name" value="FecR"/>
</dbReference>
<dbReference type="EMBL" id="UINC01001259">
    <property type="protein sequence ID" value="SUZ75787.1"/>
    <property type="molecule type" value="Genomic_DNA"/>
</dbReference>
<feature type="compositionally biased region" description="Basic and acidic residues" evidence="1">
    <location>
        <begin position="235"/>
        <end position="244"/>
    </location>
</feature>
<reference evidence="3" key="1">
    <citation type="submission" date="2018-05" db="EMBL/GenBank/DDBJ databases">
        <authorList>
            <person name="Lanie J.A."/>
            <person name="Ng W.-L."/>
            <person name="Kazmierczak K.M."/>
            <person name="Andrzejewski T.M."/>
            <person name="Davidsen T.M."/>
            <person name="Wayne K.J."/>
            <person name="Tettelin H."/>
            <person name="Glass J.I."/>
            <person name="Rusch D."/>
            <person name="Podicherti R."/>
            <person name="Tsui H.-C.T."/>
            <person name="Winkler M.E."/>
        </authorList>
    </citation>
    <scope>NUCLEOTIDE SEQUENCE</scope>
</reference>
<evidence type="ECO:0000313" key="3">
    <source>
        <dbReference type="EMBL" id="SUZ75787.1"/>
    </source>
</evidence>